<evidence type="ECO:0000256" key="3">
    <source>
        <dbReference type="ARBA" id="ARBA00022670"/>
    </source>
</evidence>
<dbReference type="Gene3D" id="3.40.630.10">
    <property type="entry name" value="Zn peptidases"/>
    <property type="match status" value="1"/>
</dbReference>
<evidence type="ECO:0000259" key="8">
    <source>
        <dbReference type="PROSITE" id="PS52035"/>
    </source>
</evidence>
<dbReference type="GO" id="GO:0006508">
    <property type="term" value="P:proteolysis"/>
    <property type="evidence" value="ECO:0007669"/>
    <property type="project" value="UniProtKB-KW"/>
</dbReference>
<dbReference type="AlphaFoldDB" id="A0A7M2YUX6"/>
<evidence type="ECO:0000256" key="7">
    <source>
        <dbReference type="PROSITE-ProRule" id="PRU01379"/>
    </source>
</evidence>
<keyword evidence="5" id="KW-0862">Zinc</keyword>
<sequence>MKLLVAALAVALAGAGGGDGRTFVNGVYGHTLRLPAGWQARLQPGTGLTNASTYRVSDLGAFYERPPAGQVRIVLYDDGRGRCPRGSFRRGERIRLGPRSRFEGYGVGYNVLLCLRDHSLQAFVKAGRDVRPARLAQARDVLASVRLTRRADEVANIHSARMLGRSQLGRPIRIWRIGNPRARRRVLVVGCIHGNECAGKAVTARLLALTRPLALDLWVLPNLNPDGAALAVRQNGRGVDLNRNFGAMWKPIGRHGSPQYAGPRPWSERETRIARRLLGSLRPDVTIWFHQPQALVRAWGPSVAAARRFARRAGLPYRSLPWPNGTAANWQNHRFPGAAAFVVELSPGPLAPGATATGRYVAAILAS</sequence>
<evidence type="ECO:0000256" key="4">
    <source>
        <dbReference type="ARBA" id="ARBA00022801"/>
    </source>
</evidence>
<reference evidence="10" key="2">
    <citation type="journal article" date="2019" name="MicrobiologyOpen">
        <title>High-quality draft genome sequence of Gaiella occulta isolated from a 150 meter deep mineral water borehole and comparison with the genome sequences of other deep-branching lineages of the phylum Actinobacteria.</title>
        <authorList>
            <person name="Severino R."/>
            <person name="Froufe H.J.C."/>
            <person name="Barroso C."/>
            <person name="Albuquerque L."/>
            <person name="Lobo-da-Cunha A."/>
            <person name="da Costa M.S."/>
            <person name="Egas C."/>
        </authorList>
    </citation>
    <scope>NUCLEOTIDE SEQUENCE [LARGE SCALE GENOMIC DNA]</scope>
    <source>
        <strain evidence="10">F2-233</strain>
    </source>
</reference>
<keyword evidence="10" id="KW-1185">Reference proteome</keyword>
<dbReference type="Pfam" id="PF00246">
    <property type="entry name" value="Peptidase_M14"/>
    <property type="match status" value="1"/>
</dbReference>
<keyword evidence="4" id="KW-0378">Hydrolase</keyword>
<dbReference type="OrthoDB" id="5240362at2"/>
<dbReference type="RefSeq" id="WP_114796884.1">
    <property type="nucleotide sequence ID" value="NZ_QQZY01000006.1"/>
</dbReference>
<keyword evidence="6" id="KW-0482">Metalloprotease</keyword>
<proteinExistence type="inferred from homology"/>
<dbReference type="SMART" id="SM00631">
    <property type="entry name" value="Zn_pept"/>
    <property type="match status" value="1"/>
</dbReference>
<dbReference type="PANTHER" id="PTHR11705:SF143">
    <property type="entry name" value="SLL0236 PROTEIN"/>
    <property type="match status" value="1"/>
</dbReference>
<evidence type="ECO:0000313" key="10">
    <source>
        <dbReference type="Proteomes" id="UP000254134"/>
    </source>
</evidence>
<reference evidence="9 10" key="1">
    <citation type="submission" date="2018-07" db="EMBL/GenBank/DDBJ databases">
        <title>High-quality-draft genome sequence of Gaiella occulta.</title>
        <authorList>
            <person name="Severino R."/>
            <person name="Froufe H.J.C."/>
            <person name="Rainey F.A."/>
            <person name="Barroso C."/>
            <person name="Albuquerque L."/>
            <person name="Lobo-Da-Cunha A."/>
            <person name="Da Costa M.S."/>
            <person name="Egas C."/>
        </authorList>
    </citation>
    <scope>NUCLEOTIDE SEQUENCE [LARGE SCALE GENOMIC DNA]</scope>
    <source>
        <strain evidence="9 10">F2-233</strain>
    </source>
</reference>
<dbReference type="CDD" id="cd00596">
    <property type="entry name" value="Peptidase_M14_like"/>
    <property type="match status" value="1"/>
</dbReference>
<dbReference type="SUPFAM" id="SSF53187">
    <property type="entry name" value="Zn-dependent exopeptidases"/>
    <property type="match status" value="1"/>
</dbReference>
<dbReference type="GO" id="GO:0004181">
    <property type="term" value="F:metallocarboxypeptidase activity"/>
    <property type="evidence" value="ECO:0007669"/>
    <property type="project" value="InterPro"/>
</dbReference>
<dbReference type="GO" id="GO:0005615">
    <property type="term" value="C:extracellular space"/>
    <property type="evidence" value="ECO:0007669"/>
    <property type="project" value="TreeGrafter"/>
</dbReference>
<protein>
    <submittedName>
        <fullName evidence="9">Zinc carboxypeptidase</fullName>
    </submittedName>
</protein>
<feature type="domain" description="Peptidase M14" evidence="8">
    <location>
        <begin position="131"/>
        <end position="367"/>
    </location>
</feature>
<keyword evidence="3" id="KW-0645">Protease</keyword>
<keyword evidence="9" id="KW-0121">Carboxypeptidase</keyword>
<evidence type="ECO:0000256" key="2">
    <source>
        <dbReference type="ARBA" id="ARBA00005988"/>
    </source>
</evidence>
<evidence type="ECO:0000256" key="6">
    <source>
        <dbReference type="ARBA" id="ARBA00023049"/>
    </source>
</evidence>
<comment type="cofactor">
    <cofactor evidence="1">
        <name>Zn(2+)</name>
        <dbReference type="ChEBI" id="CHEBI:29105"/>
    </cofactor>
</comment>
<dbReference type="InterPro" id="IPR000834">
    <property type="entry name" value="Peptidase_M14"/>
</dbReference>
<gene>
    <name evidence="9" type="ORF">Gocc_2477</name>
</gene>
<comment type="similarity">
    <text evidence="2 7">Belongs to the peptidase M14 family.</text>
</comment>
<evidence type="ECO:0000256" key="5">
    <source>
        <dbReference type="ARBA" id="ARBA00022833"/>
    </source>
</evidence>
<comment type="caution">
    <text evidence="9">The sequence shown here is derived from an EMBL/GenBank/DDBJ whole genome shotgun (WGS) entry which is preliminary data.</text>
</comment>
<dbReference type="GO" id="GO:0008270">
    <property type="term" value="F:zinc ion binding"/>
    <property type="evidence" value="ECO:0007669"/>
    <property type="project" value="InterPro"/>
</dbReference>
<evidence type="ECO:0000313" key="9">
    <source>
        <dbReference type="EMBL" id="RDI73913.1"/>
    </source>
</evidence>
<name>A0A7M2YUX6_9ACTN</name>
<comment type="caution">
    <text evidence="7">Lacks conserved residue(s) required for the propagation of feature annotation.</text>
</comment>
<accession>A0A7M2YUX6</accession>
<dbReference type="PROSITE" id="PS52035">
    <property type="entry name" value="PEPTIDASE_M14"/>
    <property type="match status" value="1"/>
</dbReference>
<dbReference type="PANTHER" id="PTHR11705">
    <property type="entry name" value="PROTEASE FAMILY M14 CARBOXYPEPTIDASE A,B"/>
    <property type="match status" value="1"/>
</dbReference>
<evidence type="ECO:0000256" key="1">
    <source>
        <dbReference type="ARBA" id="ARBA00001947"/>
    </source>
</evidence>
<dbReference type="Proteomes" id="UP000254134">
    <property type="component" value="Unassembled WGS sequence"/>
</dbReference>
<dbReference type="EMBL" id="QQZY01000006">
    <property type="protein sequence ID" value="RDI73913.1"/>
    <property type="molecule type" value="Genomic_DNA"/>
</dbReference>
<organism evidence="9 10">
    <name type="scientific">Gaiella occulta</name>
    <dbReference type="NCBI Taxonomy" id="1002870"/>
    <lineage>
        <taxon>Bacteria</taxon>
        <taxon>Bacillati</taxon>
        <taxon>Actinomycetota</taxon>
        <taxon>Thermoleophilia</taxon>
        <taxon>Gaiellales</taxon>
        <taxon>Gaiellaceae</taxon>
        <taxon>Gaiella</taxon>
    </lineage>
</organism>